<dbReference type="Gene3D" id="1.20.1440.40">
    <property type="entry name" value="YqcC-like"/>
    <property type="match status" value="1"/>
</dbReference>
<dbReference type="InterPro" id="IPR007384">
    <property type="entry name" value="UCP006257"/>
</dbReference>
<protein>
    <submittedName>
        <fullName evidence="2">YqcC family protein</fullName>
    </submittedName>
</protein>
<proteinExistence type="predicted"/>
<dbReference type="AlphaFoldDB" id="A0A2U8FMH0"/>
<dbReference type="PANTHER" id="PTHR39586:SF1">
    <property type="entry name" value="CYTOPLASMIC PROTEIN"/>
    <property type="match status" value="1"/>
</dbReference>
<dbReference type="GO" id="GO:0044010">
    <property type="term" value="P:single-species biofilm formation"/>
    <property type="evidence" value="ECO:0007669"/>
    <property type="project" value="TreeGrafter"/>
</dbReference>
<sequence>MKTKVKQLLIELQEAMHHHQLWEATPPSAEALANDQPFCVETLTPTQWLQWIFIPRMHALLEQGTELPRNFSITAYLEEALKNEPYLSALHQPLSQMEALLKS</sequence>
<dbReference type="RefSeq" id="WP_005820968.1">
    <property type="nucleotide sequence ID" value="NZ_CP029206.1"/>
</dbReference>
<dbReference type="PANTHER" id="PTHR39586">
    <property type="entry name" value="CYTOPLASMIC PROTEIN-RELATED"/>
    <property type="match status" value="1"/>
</dbReference>
<dbReference type="SUPFAM" id="SSF158452">
    <property type="entry name" value="YqcC-like"/>
    <property type="match status" value="1"/>
</dbReference>
<evidence type="ECO:0000313" key="2">
    <source>
        <dbReference type="EMBL" id="AWI51626.1"/>
    </source>
</evidence>
<dbReference type="PIRSF" id="PIRSF006257">
    <property type="entry name" value="UCP006257"/>
    <property type="match status" value="1"/>
</dbReference>
<name>A0A2U8FMH0_9PAST</name>
<dbReference type="KEGG" id="apor:DDU33_09090"/>
<evidence type="ECO:0000313" key="3">
    <source>
        <dbReference type="Proteomes" id="UP000244920"/>
    </source>
</evidence>
<reference evidence="3" key="1">
    <citation type="submission" date="2018-05" db="EMBL/GenBank/DDBJ databases">
        <title>Complete genome sequence of Actinobacillus porcitonsillarum reference strain 9953L55 (CCUG 46996).</title>
        <authorList>
            <person name="Dona V."/>
            <person name="Perreten V."/>
        </authorList>
    </citation>
    <scope>NUCLEOTIDE SEQUENCE [LARGE SCALE GENOMIC DNA]</scope>
    <source>
        <strain evidence="3">9953L55</strain>
    </source>
</reference>
<keyword evidence="3" id="KW-1185">Reference proteome</keyword>
<accession>A0A2U8FMH0</accession>
<dbReference type="EMBL" id="CP029206">
    <property type="protein sequence ID" value="AWI51626.1"/>
    <property type="molecule type" value="Genomic_DNA"/>
</dbReference>
<organism evidence="2 3">
    <name type="scientific">Actinobacillus porcitonsillarum</name>
    <dbReference type="NCBI Taxonomy" id="189834"/>
    <lineage>
        <taxon>Bacteria</taxon>
        <taxon>Pseudomonadati</taxon>
        <taxon>Pseudomonadota</taxon>
        <taxon>Gammaproteobacteria</taxon>
        <taxon>Pasteurellales</taxon>
        <taxon>Pasteurellaceae</taxon>
        <taxon>Actinobacillus</taxon>
    </lineage>
</organism>
<evidence type="ECO:0000259" key="1">
    <source>
        <dbReference type="Pfam" id="PF04287"/>
    </source>
</evidence>
<dbReference type="InterPro" id="IPR023376">
    <property type="entry name" value="YqcC-like_dom"/>
</dbReference>
<feature type="domain" description="YqcC-like" evidence="1">
    <location>
        <begin position="4"/>
        <end position="100"/>
    </location>
</feature>
<dbReference type="Pfam" id="PF04287">
    <property type="entry name" value="DUF446"/>
    <property type="match status" value="1"/>
</dbReference>
<dbReference type="Proteomes" id="UP000244920">
    <property type="component" value="Chromosome"/>
</dbReference>
<dbReference type="InterPro" id="IPR036814">
    <property type="entry name" value="YqcC-like_sf"/>
</dbReference>
<gene>
    <name evidence="2" type="ORF">DDU33_09090</name>
</gene>